<dbReference type="InterPro" id="IPR020991">
    <property type="entry name" value="Connector_podovirus"/>
</dbReference>
<reference evidence="4" key="1">
    <citation type="journal article" date="2021" name="Proc. Natl. Acad. Sci. U.S.A.">
        <title>Global biogeography of chemosynthetic symbionts reveals both localized and globally distributed symbiont groups. .</title>
        <authorList>
            <person name="Osvatic J.T."/>
            <person name="Wilkins L.G.E."/>
            <person name="Leibrecht L."/>
            <person name="Leray M."/>
            <person name="Zauner S."/>
            <person name="Polzin J."/>
            <person name="Camacho Y."/>
            <person name="Gros O."/>
            <person name="van Gils J.A."/>
            <person name="Eisen J.A."/>
            <person name="Petersen J.M."/>
            <person name="Yuen B."/>
        </authorList>
    </citation>
    <scope>NUCLEOTIDE SEQUENCE</scope>
    <source>
        <strain evidence="4">MAGclacostrist064TRANS</strain>
    </source>
</reference>
<protein>
    <submittedName>
        <fullName evidence="4">Portal protein</fullName>
    </submittedName>
</protein>
<proteinExistence type="predicted"/>
<evidence type="ECO:0000256" key="1">
    <source>
        <dbReference type="ARBA" id="ARBA00004328"/>
    </source>
</evidence>
<keyword evidence="3" id="KW-0231">Viral genome packaging</keyword>
<accession>A0A9E4N5R8</accession>
<evidence type="ECO:0000313" key="4">
    <source>
        <dbReference type="EMBL" id="MCG7948043.1"/>
    </source>
</evidence>
<keyword evidence="2" id="KW-1188">Viral release from host cell</keyword>
<sequence>MKLDDYLEKRREALFKELNIWIPHWRSIQEFISPRRGAFLLKNPKKAPRFSSIIDNTASMASRNLAAGMQAGVTSPARKWFALGLEDTDMAEFGENKRWLQTVSRLMYRIFRKSNFYEATQMAYGSLGNFGNAGMLVMPDFNNVIHCHQLPVGSYALDHNDKGEIDTVYRNIEMTVRNIVLKFGEKNLPNQIQDDHRRGDYMNTYTVRHAIEPNGQIFDDYRAIKRFPFVSIYWIDGVFKDGFRPLRVSGFHEFPGMFPRWDLESGDTYGTGPGSVVLGDVKQLQTEQREKGKAIAKMVNPPLQAPATMKNSTISTLPGGLNFHQSQMNGNDGVRPVYQVDPKLGEMREDIFEVQQRIKRGFYEDLFLMLANDRRAQPVTATEIQERHEEKLLMLGPVLERQDSELLDAIIDRTFALAERAQLFPPVPEDIVDRDIEVENISILAQAQKAVGVAAIESTVAYVGNLAGVKQDIVDKLNLEQSVDEYADMMGAPPSIIRPDDDVAEIRNDRMSQEQALAQSQMAQEAAKTAELLSKTDTTGDNALADVLAGGMV</sequence>
<evidence type="ECO:0000256" key="2">
    <source>
        <dbReference type="ARBA" id="ARBA00022612"/>
    </source>
</evidence>
<gene>
    <name evidence="4" type="ORF">JAZ07_16995</name>
</gene>
<dbReference type="EMBL" id="JAEPCM010000606">
    <property type="protein sequence ID" value="MCG7948043.1"/>
    <property type="molecule type" value="Genomic_DNA"/>
</dbReference>
<evidence type="ECO:0000313" key="5">
    <source>
        <dbReference type="Proteomes" id="UP000886667"/>
    </source>
</evidence>
<name>A0A9E4N5R8_9GAMM</name>
<comment type="caution">
    <text evidence="4">The sequence shown here is derived from an EMBL/GenBank/DDBJ whole genome shotgun (WGS) entry which is preliminary data.</text>
</comment>
<dbReference type="AlphaFoldDB" id="A0A9E4N5R8"/>
<organism evidence="4 5">
    <name type="scientific">Candidatus Thiodiazotropha taylori</name>
    <dbReference type="NCBI Taxonomy" id="2792791"/>
    <lineage>
        <taxon>Bacteria</taxon>
        <taxon>Pseudomonadati</taxon>
        <taxon>Pseudomonadota</taxon>
        <taxon>Gammaproteobacteria</taxon>
        <taxon>Chromatiales</taxon>
        <taxon>Sedimenticolaceae</taxon>
        <taxon>Candidatus Thiodiazotropha</taxon>
    </lineage>
</organism>
<evidence type="ECO:0000256" key="3">
    <source>
        <dbReference type="ARBA" id="ARBA00023219"/>
    </source>
</evidence>
<dbReference type="Proteomes" id="UP000886667">
    <property type="component" value="Unassembled WGS sequence"/>
</dbReference>
<comment type="subcellular location">
    <subcellularLocation>
        <location evidence="1">Virion</location>
    </subcellularLocation>
</comment>
<dbReference type="Pfam" id="PF12236">
    <property type="entry name" value="Head-tail_con"/>
    <property type="match status" value="1"/>
</dbReference>